<dbReference type="Proteomes" id="UP001163046">
    <property type="component" value="Unassembled WGS sequence"/>
</dbReference>
<keyword evidence="3 7" id="KW-1133">Transmembrane helix</keyword>
<feature type="region of interest" description="Disordered" evidence="6">
    <location>
        <begin position="365"/>
        <end position="386"/>
    </location>
</feature>
<name>A0A9X0DDH3_9CNID</name>
<proteinExistence type="inferred from homology"/>
<dbReference type="PANTHER" id="PTHR17615">
    <property type="entry name" value="PROTEIN FAM189A"/>
    <property type="match status" value="1"/>
</dbReference>
<keyword evidence="2 7" id="KW-0812">Transmembrane</keyword>
<feature type="transmembrane region" description="Helical" evidence="7">
    <location>
        <begin position="78"/>
        <end position="99"/>
    </location>
</feature>
<accession>A0A9X0DDH3</accession>
<evidence type="ECO:0000256" key="7">
    <source>
        <dbReference type="SAM" id="Phobius"/>
    </source>
</evidence>
<dbReference type="AlphaFoldDB" id="A0A9X0DDH3"/>
<dbReference type="InterPro" id="IPR030431">
    <property type="entry name" value="ENTREP1-3"/>
</dbReference>
<feature type="compositionally biased region" description="Low complexity" evidence="6">
    <location>
        <begin position="269"/>
        <end position="281"/>
    </location>
</feature>
<reference evidence="8" key="1">
    <citation type="submission" date="2023-01" db="EMBL/GenBank/DDBJ databases">
        <title>Genome assembly of the deep-sea coral Lophelia pertusa.</title>
        <authorList>
            <person name="Herrera S."/>
            <person name="Cordes E."/>
        </authorList>
    </citation>
    <scope>NUCLEOTIDE SEQUENCE</scope>
    <source>
        <strain evidence="8">USNM1676648</strain>
        <tissue evidence="8">Polyp</tissue>
    </source>
</reference>
<dbReference type="PANTHER" id="PTHR17615:SF9">
    <property type="entry name" value="PROTEIN FAM189A1"/>
    <property type="match status" value="1"/>
</dbReference>
<dbReference type="EMBL" id="MU825397">
    <property type="protein sequence ID" value="KAJ7394019.1"/>
    <property type="molecule type" value="Genomic_DNA"/>
</dbReference>
<keyword evidence="9" id="KW-1185">Reference proteome</keyword>
<feature type="region of interest" description="Disordered" evidence="6">
    <location>
        <begin position="253"/>
        <end position="291"/>
    </location>
</feature>
<feature type="transmembrane region" description="Helical" evidence="7">
    <location>
        <begin position="157"/>
        <end position="182"/>
    </location>
</feature>
<feature type="region of interest" description="Disordered" evidence="6">
    <location>
        <begin position="308"/>
        <end position="345"/>
    </location>
</feature>
<comment type="caution">
    <text evidence="8">The sequence shown here is derived from an EMBL/GenBank/DDBJ whole genome shotgun (WGS) entry which is preliminary data.</text>
</comment>
<keyword evidence="4 7" id="KW-0472">Membrane</keyword>
<gene>
    <name evidence="8" type="ORF">OS493_003692</name>
</gene>
<evidence type="ECO:0000313" key="9">
    <source>
        <dbReference type="Proteomes" id="UP001163046"/>
    </source>
</evidence>
<feature type="transmembrane region" description="Helical" evidence="7">
    <location>
        <begin position="21"/>
        <end position="42"/>
    </location>
</feature>
<evidence type="ECO:0000256" key="6">
    <source>
        <dbReference type="SAM" id="MobiDB-lite"/>
    </source>
</evidence>
<dbReference type="InterPro" id="IPR007237">
    <property type="entry name" value="CD20-like"/>
</dbReference>
<evidence type="ECO:0000256" key="5">
    <source>
        <dbReference type="ARBA" id="ARBA00034309"/>
    </source>
</evidence>
<dbReference type="GO" id="GO:0016020">
    <property type="term" value="C:membrane"/>
    <property type="evidence" value="ECO:0007669"/>
    <property type="project" value="UniProtKB-SubCell"/>
</dbReference>
<dbReference type="Pfam" id="PF04103">
    <property type="entry name" value="CD20"/>
    <property type="match status" value="1"/>
</dbReference>
<sequence>MSAQDTRFQQMLKIRRTTLGFGVVQILLGIALTALSFAAFAFTSSDRIRNACPYWAGFTVFCSGGVGIIAWKHSSVMSMSLFTFFSAVCVVLQMIGTILTGDVGGLLKSLVMCEKDISEQTCKCCDSIMACRQSVGVVEFEGVHDCSIITGLLTGLIYGLCVLTIFGSLLCFIATILGCTAVARETSRHQGLCGRHSSRRSHPRNQERYTWAPYPTDLTMLPPYAPPVYHSVENFQDYGISSCIVPPPVFDPTDLPPPYSSQNPSLAESQYSLSSPESSSAGPPPFSAGQETEVHFQPVRTNFQAVNHDQEESVAQAPPPATCSTPSGVIHLEGGSPPWEAPSNPVSHIDLLSASGSSDLSCNFNNGPSSDREAGHQADITDSSGHKTVISRVIPFKVHRPTCSTSRIQAELSELVRASTGSKKGHPHLV</sequence>
<evidence type="ECO:0000256" key="2">
    <source>
        <dbReference type="ARBA" id="ARBA00022692"/>
    </source>
</evidence>
<evidence type="ECO:0000313" key="8">
    <source>
        <dbReference type="EMBL" id="KAJ7394019.1"/>
    </source>
</evidence>
<evidence type="ECO:0000256" key="3">
    <source>
        <dbReference type="ARBA" id="ARBA00022989"/>
    </source>
</evidence>
<dbReference type="OrthoDB" id="10036151at2759"/>
<comment type="similarity">
    <text evidence="5">Belongs to the ENTREP family.</text>
</comment>
<protein>
    <submittedName>
        <fullName evidence="8">Uncharacterized protein</fullName>
    </submittedName>
</protein>
<evidence type="ECO:0000256" key="1">
    <source>
        <dbReference type="ARBA" id="ARBA00004141"/>
    </source>
</evidence>
<organism evidence="8 9">
    <name type="scientific">Desmophyllum pertusum</name>
    <dbReference type="NCBI Taxonomy" id="174260"/>
    <lineage>
        <taxon>Eukaryota</taxon>
        <taxon>Metazoa</taxon>
        <taxon>Cnidaria</taxon>
        <taxon>Anthozoa</taxon>
        <taxon>Hexacorallia</taxon>
        <taxon>Scleractinia</taxon>
        <taxon>Caryophylliina</taxon>
        <taxon>Caryophylliidae</taxon>
        <taxon>Desmophyllum</taxon>
    </lineage>
</organism>
<feature type="transmembrane region" description="Helical" evidence="7">
    <location>
        <begin position="54"/>
        <end position="71"/>
    </location>
</feature>
<comment type="subcellular location">
    <subcellularLocation>
        <location evidence="1">Membrane</location>
        <topology evidence="1">Multi-pass membrane protein</topology>
    </subcellularLocation>
</comment>
<evidence type="ECO:0000256" key="4">
    <source>
        <dbReference type="ARBA" id="ARBA00023136"/>
    </source>
</evidence>